<proteinExistence type="predicted"/>
<dbReference type="EMBL" id="JNHM01000028">
    <property type="protein sequence ID" value="KDS53932.1"/>
    <property type="molecule type" value="Genomic_DNA"/>
</dbReference>
<evidence type="ECO:0000313" key="1">
    <source>
        <dbReference type="EMBL" id="KDS53932.1"/>
    </source>
</evidence>
<gene>
    <name evidence="1" type="ORF">M099_2359</name>
</gene>
<sequence length="50" mass="5264">MYSRSILLVRGLILSTVSLGLVPASPAEVGTGRGSDGADRSLFSIRRMAE</sequence>
<comment type="caution">
    <text evidence="1">The sequence shown here is derived from an EMBL/GenBank/DDBJ whole genome shotgun (WGS) entry which is preliminary data.</text>
</comment>
<reference evidence="1 2" key="1">
    <citation type="submission" date="2014-04" db="EMBL/GenBank/DDBJ databases">
        <authorList>
            <person name="Sears C."/>
            <person name="Carroll K."/>
            <person name="Sack B.R."/>
            <person name="Qadri F."/>
            <person name="Myers L.L."/>
            <person name="Chung G.-T."/>
            <person name="Escheverria P."/>
            <person name="Fraser C.M."/>
            <person name="Sadzewicz L."/>
            <person name="Shefchek K.A."/>
            <person name="Tallon L."/>
            <person name="Das S.P."/>
            <person name="Daugherty S."/>
            <person name="Mongodin E.F."/>
        </authorList>
    </citation>
    <scope>NUCLEOTIDE SEQUENCE [LARGE SCALE GENOMIC DNA]</scope>
    <source>
        <strain evidence="1 2">3975 RP4</strain>
    </source>
</reference>
<evidence type="ECO:0000313" key="2">
    <source>
        <dbReference type="Proteomes" id="UP000027661"/>
    </source>
</evidence>
<dbReference type="Proteomes" id="UP000027661">
    <property type="component" value="Unassembled WGS sequence"/>
</dbReference>
<dbReference type="AlphaFoldDB" id="A0A069SQQ6"/>
<protein>
    <submittedName>
        <fullName evidence="1">Uncharacterized protein</fullName>
    </submittedName>
</protein>
<name>A0A069SQQ6_PHOVU</name>
<organism evidence="1 2">
    <name type="scientific">Phocaeicola vulgatus str. 3975 RP4</name>
    <dbReference type="NCBI Taxonomy" id="1339352"/>
    <lineage>
        <taxon>Bacteria</taxon>
        <taxon>Pseudomonadati</taxon>
        <taxon>Bacteroidota</taxon>
        <taxon>Bacteroidia</taxon>
        <taxon>Bacteroidales</taxon>
        <taxon>Bacteroidaceae</taxon>
        <taxon>Phocaeicola</taxon>
    </lineage>
</organism>
<accession>A0A069SQQ6</accession>